<dbReference type="RefSeq" id="WP_045751797.1">
    <property type="nucleotide sequence ID" value="NZ_LN794158.1"/>
</dbReference>
<evidence type="ECO:0000256" key="5">
    <source>
        <dbReference type="ARBA" id="ARBA00022960"/>
    </source>
</evidence>
<dbReference type="Pfam" id="PF04093">
    <property type="entry name" value="MreD"/>
    <property type="match status" value="1"/>
</dbReference>
<dbReference type="KEGG" id="mbac:BN1209_1726"/>
<sequence length="159" mass="18127">MPNHNRRRVYFSLVAALLLQLLPLSGVLLQIKPDFLLLVLLFWLLRAPSICNIGIAWTAGILMDLVTGDLFGQNALAYALTAFLAVMYQRRLILFTTLQQSVYVLLLLFVNQVILLLLKSFSGSEYFGWTYFVPSFTGIMLWYAVLHSQISTHIMARQQ</sequence>
<reference evidence="10" key="1">
    <citation type="submission" date="2014-12" db="EMBL/GenBank/DDBJ databases">
        <authorList>
            <person name="Salcher M.M."/>
        </authorList>
    </citation>
    <scope>NUCLEOTIDE SEQUENCE [LARGE SCALE GENOMIC DNA]</scope>
    <source>
        <strain evidence="10">MMS-10A-171</strain>
    </source>
</reference>
<evidence type="ECO:0000313" key="9">
    <source>
        <dbReference type="EMBL" id="CEN56763.1"/>
    </source>
</evidence>
<feature type="transmembrane region" description="Helical" evidence="8">
    <location>
        <begin position="101"/>
        <end position="120"/>
    </location>
</feature>
<keyword evidence="4 8" id="KW-0812">Transmembrane</keyword>
<dbReference type="PANTHER" id="PTHR37484">
    <property type="entry name" value="ROD SHAPE-DETERMINING PROTEIN MRED"/>
    <property type="match status" value="1"/>
</dbReference>
<dbReference type="NCBIfam" id="TIGR03426">
    <property type="entry name" value="shape_MreD"/>
    <property type="match status" value="1"/>
</dbReference>
<dbReference type="Proteomes" id="UP000056322">
    <property type="component" value="Chromosome 1"/>
</dbReference>
<keyword evidence="5" id="KW-0133">Cell shape</keyword>
<evidence type="ECO:0000256" key="3">
    <source>
        <dbReference type="ARBA" id="ARBA00022475"/>
    </source>
</evidence>
<dbReference type="STRING" id="1581680.BN1209_1726"/>
<comment type="subcellular location">
    <subcellularLocation>
        <location evidence="1">Cell membrane</location>
        <topology evidence="1">Multi-pass membrane protein</topology>
    </subcellularLocation>
</comment>
<dbReference type="PIRSF" id="PIRSF018472">
    <property type="entry name" value="MreD_proteobac"/>
    <property type="match status" value="1"/>
</dbReference>
<feature type="transmembrane region" description="Helical" evidence="8">
    <location>
        <begin position="126"/>
        <end position="146"/>
    </location>
</feature>
<dbReference type="InterPro" id="IPR007227">
    <property type="entry name" value="Cell_shape_determining_MreD"/>
</dbReference>
<accession>A0A0B7J1Y5</accession>
<keyword evidence="7 8" id="KW-0472">Membrane</keyword>
<dbReference type="PANTHER" id="PTHR37484:SF1">
    <property type="entry name" value="ROD SHAPE-DETERMINING PROTEIN MRED"/>
    <property type="match status" value="1"/>
</dbReference>
<organism evidence="9 10">
    <name type="scientific">Candidatus Methylopumilus turicensis</name>
    <dbReference type="NCBI Taxonomy" id="1581680"/>
    <lineage>
        <taxon>Bacteria</taxon>
        <taxon>Pseudomonadati</taxon>
        <taxon>Pseudomonadota</taxon>
        <taxon>Betaproteobacteria</taxon>
        <taxon>Nitrosomonadales</taxon>
        <taxon>Methylophilaceae</taxon>
        <taxon>Candidatus Methylopumilus</taxon>
    </lineage>
</organism>
<keyword evidence="10" id="KW-1185">Reference proteome</keyword>
<evidence type="ECO:0000256" key="4">
    <source>
        <dbReference type="ARBA" id="ARBA00022692"/>
    </source>
</evidence>
<evidence type="ECO:0000256" key="6">
    <source>
        <dbReference type="ARBA" id="ARBA00022989"/>
    </source>
</evidence>
<evidence type="ECO:0000313" key="10">
    <source>
        <dbReference type="Proteomes" id="UP000056322"/>
    </source>
</evidence>
<keyword evidence="3" id="KW-1003">Cell membrane</keyword>
<evidence type="ECO:0000256" key="8">
    <source>
        <dbReference type="SAM" id="Phobius"/>
    </source>
</evidence>
<dbReference type="HOGENOM" id="CLU_119315_1_0_4"/>
<dbReference type="GO" id="GO:0005886">
    <property type="term" value="C:plasma membrane"/>
    <property type="evidence" value="ECO:0007669"/>
    <property type="project" value="UniProtKB-SubCell"/>
</dbReference>
<dbReference type="GO" id="GO:0008360">
    <property type="term" value="P:regulation of cell shape"/>
    <property type="evidence" value="ECO:0007669"/>
    <property type="project" value="UniProtKB-KW"/>
</dbReference>
<dbReference type="AlphaFoldDB" id="A0A0B7J1Y5"/>
<evidence type="ECO:0000256" key="2">
    <source>
        <dbReference type="ARBA" id="ARBA00007776"/>
    </source>
</evidence>
<proteinExistence type="inferred from homology"/>
<dbReference type="OrthoDB" id="5297408at2"/>
<comment type="similarity">
    <text evidence="2">Belongs to the MreD family.</text>
</comment>
<dbReference type="EMBL" id="LN794158">
    <property type="protein sequence ID" value="CEN56763.1"/>
    <property type="molecule type" value="Genomic_DNA"/>
</dbReference>
<protein>
    <submittedName>
        <fullName evidence="9">Rod shape-determining protein MreD</fullName>
    </submittedName>
</protein>
<evidence type="ECO:0000256" key="1">
    <source>
        <dbReference type="ARBA" id="ARBA00004651"/>
    </source>
</evidence>
<gene>
    <name evidence="9" type="ORF">BN1209_1726</name>
</gene>
<dbReference type="InterPro" id="IPR026034">
    <property type="entry name" value="MreD_proteobac"/>
</dbReference>
<keyword evidence="6 8" id="KW-1133">Transmembrane helix</keyword>
<name>A0A0B7J1Y5_9PROT</name>
<evidence type="ECO:0000256" key="7">
    <source>
        <dbReference type="ARBA" id="ARBA00023136"/>
    </source>
</evidence>